<dbReference type="InterPro" id="IPR036890">
    <property type="entry name" value="HATPase_C_sf"/>
</dbReference>
<dbReference type="PROSITE" id="PS50109">
    <property type="entry name" value="HIS_KIN"/>
    <property type="match status" value="1"/>
</dbReference>
<dbReference type="InterPro" id="IPR005467">
    <property type="entry name" value="His_kinase_dom"/>
</dbReference>
<keyword evidence="8 10" id="KW-1133">Transmembrane helix</keyword>
<dbReference type="SUPFAM" id="SSF47384">
    <property type="entry name" value="Homodimeric domain of signal transducing histidine kinase"/>
    <property type="match status" value="1"/>
</dbReference>
<dbReference type="InterPro" id="IPR003594">
    <property type="entry name" value="HATPase_dom"/>
</dbReference>
<keyword evidence="6 10" id="KW-0812">Transmembrane</keyword>
<evidence type="ECO:0000256" key="3">
    <source>
        <dbReference type="ARBA" id="ARBA00012438"/>
    </source>
</evidence>
<keyword evidence="13" id="KW-1185">Reference proteome</keyword>
<dbReference type="SMART" id="SM00387">
    <property type="entry name" value="HATPase_c"/>
    <property type="match status" value="1"/>
</dbReference>
<dbReference type="Pfam" id="PF00512">
    <property type="entry name" value="HisKA"/>
    <property type="match status" value="1"/>
</dbReference>
<evidence type="ECO:0000256" key="8">
    <source>
        <dbReference type="ARBA" id="ARBA00022989"/>
    </source>
</evidence>
<dbReference type="Pfam" id="PF02518">
    <property type="entry name" value="HATPase_c"/>
    <property type="match status" value="1"/>
</dbReference>
<dbReference type="EMBL" id="JBHTCC010000003">
    <property type="protein sequence ID" value="MFC7299589.1"/>
    <property type="molecule type" value="Genomic_DNA"/>
</dbReference>
<keyword evidence="9 10" id="KW-0472">Membrane</keyword>
<evidence type="ECO:0000256" key="6">
    <source>
        <dbReference type="ARBA" id="ARBA00022692"/>
    </source>
</evidence>
<dbReference type="PRINTS" id="PR00344">
    <property type="entry name" value="BCTRLSENSOR"/>
</dbReference>
<evidence type="ECO:0000256" key="5">
    <source>
        <dbReference type="ARBA" id="ARBA00022679"/>
    </source>
</evidence>
<evidence type="ECO:0000313" key="12">
    <source>
        <dbReference type="EMBL" id="MFC7299589.1"/>
    </source>
</evidence>
<dbReference type="CDD" id="cd00082">
    <property type="entry name" value="HisKA"/>
    <property type="match status" value="1"/>
</dbReference>
<dbReference type="InterPro" id="IPR004358">
    <property type="entry name" value="Sig_transdc_His_kin-like_C"/>
</dbReference>
<name>A0ABW2J8S1_9BURK</name>
<keyword evidence="7" id="KW-0418">Kinase</keyword>
<dbReference type="GO" id="GO:0005524">
    <property type="term" value="F:ATP binding"/>
    <property type="evidence" value="ECO:0007669"/>
    <property type="project" value="UniProtKB-KW"/>
</dbReference>
<dbReference type="InterPro" id="IPR050428">
    <property type="entry name" value="TCS_sensor_his_kinase"/>
</dbReference>
<evidence type="ECO:0000256" key="7">
    <source>
        <dbReference type="ARBA" id="ARBA00022777"/>
    </source>
</evidence>
<dbReference type="Gene3D" id="1.10.287.130">
    <property type="match status" value="1"/>
</dbReference>
<dbReference type="Gene3D" id="3.30.565.10">
    <property type="entry name" value="Histidine kinase-like ATPase, C-terminal domain"/>
    <property type="match status" value="1"/>
</dbReference>
<proteinExistence type="predicted"/>
<evidence type="ECO:0000259" key="11">
    <source>
        <dbReference type="PROSITE" id="PS50109"/>
    </source>
</evidence>
<keyword evidence="4" id="KW-0597">Phosphoprotein</keyword>
<dbReference type="Proteomes" id="UP001596379">
    <property type="component" value="Unassembled WGS sequence"/>
</dbReference>
<accession>A0ABW2J8S1</accession>
<gene>
    <name evidence="12" type="ORF">ACFQO0_14185</name>
</gene>
<dbReference type="PANTHER" id="PTHR45436:SF16">
    <property type="entry name" value="HISTIDINE KINASE"/>
    <property type="match status" value="1"/>
</dbReference>
<evidence type="ECO:0000256" key="10">
    <source>
        <dbReference type="SAM" id="Phobius"/>
    </source>
</evidence>
<comment type="caution">
    <text evidence="12">The sequence shown here is derived from an EMBL/GenBank/DDBJ whole genome shotgun (WGS) entry which is preliminary data.</text>
</comment>
<reference evidence="13" key="1">
    <citation type="journal article" date="2019" name="Int. J. Syst. Evol. Microbiol.">
        <title>The Global Catalogue of Microorganisms (GCM) 10K type strain sequencing project: providing services to taxonomists for standard genome sequencing and annotation.</title>
        <authorList>
            <consortium name="The Broad Institute Genomics Platform"/>
            <consortium name="The Broad Institute Genome Sequencing Center for Infectious Disease"/>
            <person name="Wu L."/>
            <person name="Ma J."/>
        </authorList>
    </citation>
    <scope>NUCLEOTIDE SEQUENCE [LARGE SCALE GENOMIC DNA]</scope>
    <source>
        <strain evidence="13">CCUG 36956</strain>
    </source>
</reference>
<feature type="transmembrane region" description="Helical" evidence="10">
    <location>
        <begin position="15"/>
        <end position="38"/>
    </location>
</feature>
<organism evidence="12 13">
    <name type="scientific">Herminiimonas aquatilis</name>
    <dbReference type="NCBI Taxonomy" id="345342"/>
    <lineage>
        <taxon>Bacteria</taxon>
        <taxon>Pseudomonadati</taxon>
        <taxon>Pseudomonadota</taxon>
        <taxon>Betaproteobacteria</taxon>
        <taxon>Burkholderiales</taxon>
        <taxon>Oxalobacteraceae</taxon>
        <taxon>Herminiimonas</taxon>
    </lineage>
</organism>
<dbReference type="InterPro" id="IPR003661">
    <property type="entry name" value="HisK_dim/P_dom"/>
</dbReference>
<keyword evidence="5" id="KW-0808">Transferase</keyword>
<feature type="transmembrane region" description="Helical" evidence="10">
    <location>
        <begin position="128"/>
        <end position="151"/>
    </location>
</feature>
<dbReference type="InterPro" id="IPR036097">
    <property type="entry name" value="HisK_dim/P_sf"/>
</dbReference>
<evidence type="ECO:0000256" key="9">
    <source>
        <dbReference type="ARBA" id="ARBA00023136"/>
    </source>
</evidence>
<dbReference type="PANTHER" id="PTHR45436">
    <property type="entry name" value="SENSOR HISTIDINE KINASE YKOH"/>
    <property type="match status" value="1"/>
</dbReference>
<dbReference type="Gene3D" id="6.10.340.10">
    <property type="match status" value="1"/>
</dbReference>
<keyword evidence="12" id="KW-0067">ATP-binding</keyword>
<dbReference type="RefSeq" id="WP_382235728.1">
    <property type="nucleotide sequence ID" value="NZ_JBHTCC010000003.1"/>
</dbReference>
<evidence type="ECO:0000256" key="1">
    <source>
        <dbReference type="ARBA" id="ARBA00000085"/>
    </source>
</evidence>
<evidence type="ECO:0000313" key="13">
    <source>
        <dbReference type="Proteomes" id="UP001596379"/>
    </source>
</evidence>
<comment type="catalytic activity">
    <reaction evidence="1">
        <text>ATP + protein L-histidine = ADP + protein N-phospho-L-histidine.</text>
        <dbReference type="EC" id="2.7.13.3"/>
    </reaction>
</comment>
<dbReference type="SMART" id="SM00388">
    <property type="entry name" value="HisKA"/>
    <property type="match status" value="1"/>
</dbReference>
<protein>
    <recommendedName>
        <fullName evidence="3">histidine kinase</fullName>
        <ecNumber evidence="3">2.7.13.3</ecNumber>
    </recommendedName>
</protein>
<feature type="domain" description="Histidine kinase" evidence="11">
    <location>
        <begin position="211"/>
        <end position="417"/>
    </location>
</feature>
<keyword evidence="12" id="KW-0547">Nucleotide-binding</keyword>
<dbReference type="EC" id="2.7.13.3" evidence="3"/>
<evidence type="ECO:0000256" key="2">
    <source>
        <dbReference type="ARBA" id="ARBA00004370"/>
    </source>
</evidence>
<comment type="subcellular location">
    <subcellularLocation>
        <location evidence="2">Membrane</location>
    </subcellularLocation>
</comment>
<sequence>MIKKLIKNRSFRTRIAVAFALMALAICTFFSVAAYLAVEISEEQLIDERLINDTNQLIDRHQNNIVGSFAEDNFYINEKIPELFRTLSDGVHEIEIDGNETTVFIRRVGSDIYASTNDTSAFEETEKLIFSAIAAGFITSLSIAIILGLYLSWLIVAPVTKLAAAVEKNEDCSELPSLDEENEIGTLARAFSRRSKKMQQFLADEKLFTGDVSHELRTPLTIMLGAAELLEVRLANLPEDLFVAKRITRVAAESAERVSALLLLSQSPEVLNVSQLLISHVVVREIDRYRQFLGEKPVSIEFDNINEDVWVFARNELAGIAIGNLIRNACQYTQQGIVRVTLRDDRIVIEDEGPGLPENVRVRLFARHVRGHGDEYVGSGLGLAIVKRVADHMGWTIEYESLETSGSKFTLFFPQVSTEA</sequence>
<evidence type="ECO:0000256" key="4">
    <source>
        <dbReference type="ARBA" id="ARBA00022553"/>
    </source>
</evidence>
<dbReference type="SUPFAM" id="SSF55874">
    <property type="entry name" value="ATPase domain of HSP90 chaperone/DNA topoisomerase II/histidine kinase"/>
    <property type="match status" value="1"/>
</dbReference>